<evidence type="ECO:0000256" key="2">
    <source>
        <dbReference type="ARBA" id="ARBA00023004"/>
    </source>
</evidence>
<protein>
    <submittedName>
        <fullName evidence="5">4Fe-4S ferredoxin</fullName>
    </submittedName>
</protein>
<evidence type="ECO:0000313" key="5">
    <source>
        <dbReference type="EMBL" id="QCC85776.1"/>
    </source>
</evidence>
<dbReference type="OrthoDB" id="9798098at2"/>
<dbReference type="PROSITE" id="PS00198">
    <property type="entry name" value="4FE4S_FER_1"/>
    <property type="match status" value="1"/>
</dbReference>
<dbReference type="PANTHER" id="PTHR43122:SF1">
    <property type="entry name" value="IRON-SULFUR-BINDING PROTEIN"/>
    <property type="match status" value="1"/>
</dbReference>
<dbReference type="InterPro" id="IPR017900">
    <property type="entry name" value="4Fe4S_Fe_S_CS"/>
</dbReference>
<gene>
    <name evidence="5" type="ORF">DDIC_07790</name>
</gene>
<evidence type="ECO:0000256" key="3">
    <source>
        <dbReference type="ARBA" id="ARBA00023014"/>
    </source>
</evidence>
<evidence type="ECO:0000256" key="1">
    <source>
        <dbReference type="ARBA" id="ARBA00022723"/>
    </source>
</evidence>
<dbReference type="Proteomes" id="UP000297065">
    <property type="component" value="Chromosome"/>
</dbReference>
<feature type="domain" description="4Fe-4S ferredoxin-type" evidence="4">
    <location>
        <begin position="182"/>
        <end position="210"/>
    </location>
</feature>
<feature type="domain" description="4Fe-4S ferredoxin-type" evidence="4">
    <location>
        <begin position="217"/>
        <end position="237"/>
    </location>
</feature>
<reference evidence="5 6" key="1">
    <citation type="submission" date="2019-02" db="EMBL/GenBank/DDBJ databases">
        <title>Complete Genome Sequence of Desulfovibrio desulfuricans IC1, a Sulfonate Utilizing Anaerobe.</title>
        <authorList>
            <person name="Day L.A."/>
            <person name="De Leon K.B."/>
            <person name="Wall J.D."/>
        </authorList>
    </citation>
    <scope>NUCLEOTIDE SEQUENCE [LARGE SCALE GENOMIC DNA]</scope>
    <source>
        <strain evidence="5 6">IC1</strain>
    </source>
</reference>
<name>A0A4P7UHL4_DESDE</name>
<dbReference type="SUPFAM" id="SSF54862">
    <property type="entry name" value="4Fe-4S ferredoxins"/>
    <property type="match status" value="1"/>
</dbReference>
<dbReference type="PANTHER" id="PTHR43122">
    <property type="entry name" value="FERREDOXIN SUBUNIT OF PYRUVATE:FLAVODOXIN OXIDOREDUCTASE-RELATED"/>
    <property type="match status" value="1"/>
</dbReference>
<dbReference type="Pfam" id="PF00037">
    <property type="entry name" value="Fer4"/>
    <property type="match status" value="1"/>
</dbReference>
<proteinExistence type="predicted"/>
<keyword evidence="3" id="KW-0411">Iron-sulfur</keyword>
<dbReference type="SUPFAM" id="SSF52218">
    <property type="entry name" value="Flavoproteins"/>
    <property type="match status" value="1"/>
</dbReference>
<dbReference type="RefSeq" id="WP_136399916.1">
    <property type="nucleotide sequence ID" value="NZ_CP036295.1"/>
</dbReference>
<dbReference type="GO" id="GO:0051536">
    <property type="term" value="F:iron-sulfur cluster binding"/>
    <property type="evidence" value="ECO:0007669"/>
    <property type="project" value="UniProtKB-KW"/>
</dbReference>
<dbReference type="Gene3D" id="3.30.70.20">
    <property type="match status" value="1"/>
</dbReference>
<keyword evidence="1" id="KW-0479">Metal-binding</keyword>
<dbReference type="InterPro" id="IPR029039">
    <property type="entry name" value="Flavoprotein-like_sf"/>
</dbReference>
<keyword evidence="2" id="KW-0408">Iron</keyword>
<accession>A0A4P7UHL4</accession>
<dbReference type="EMBL" id="CP036295">
    <property type="protein sequence ID" value="QCC85776.1"/>
    <property type="molecule type" value="Genomic_DNA"/>
</dbReference>
<dbReference type="PROSITE" id="PS51379">
    <property type="entry name" value="4FE4S_FER_2"/>
    <property type="match status" value="2"/>
</dbReference>
<organism evidence="5 6">
    <name type="scientific">Desulfovibrio desulfuricans</name>
    <dbReference type="NCBI Taxonomy" id="876"/>
    <lineage>
        <taxon>Bacteria</taxon>
        <taxon>Pseudomonadati</taxon>
        <taxon>Thermodesulfobacteriota</taxon>
        <taxon>Desulfovibrionia</taxon>
        <taxon>Desulfovibrionales</taxon>
        <taxon>Desulfovibrionaceae</taxon>
        <taxon>Desulfovibrio</taxon>
    </lineage>
</organism>
<dbReference type="GO" id="GO:0046872">
    <property type="term" value="F:metal ion binding"/>
    <property type="evidence" value="ECO:0007669"/>
    <property type="project" value="UniProtKB-KW"/>
</dbReference>
<evidence type="ECO:0000259" key="4">
    <source>
        <dbReference type="PROSITE" id="PS51379"/>
    </source>
</evidence>
<dbReference type="Gene3D" id="3.40.50.360">
    <property type="match status" value="1"/>
</dbReference>
<dbReference type="AlphaFoldDB" id="A0A4P7UHL4"/>
<dbReference type="InterPro" id="IPR017896">
    <property type="entry name" value="4Fe4S_Fe-S-bd"/>
</dbReference>
<sequence length="262" mass="28041">MSASVYAVFFSPTGSSRTMAHELADIVSRELSLPRAQDRDWTFPEGRAASLGIAAGDVLVFAFPVYAGRIPVLLHEPLSRLKGQGASVVPLAVYGNRHYDDALLEAVDTMLEQKFAVPAAGAFVAEHSYTRKVATGRPDAADMAALSNFGRDTARIIARGGSAAAAVPGKRPYKALPPPADIRPHTSESCTRCGLCVSVCPMRVINENNPAEVAQGCLRCCACVKVCPEQAKFFDDPQTNRIIGMLEGTCLARREPEVFFAG</sequence>
<evidence type="ECO:0000313" key="6">
    <source>
        <dbReference type="Proteomes" id="UP000297065"/>
    </source>
</evidence>